<dbReference type="RefSeq" id="WP_182703726.1">
    <property type="nucleotide sequence ID" value="NZ_JACJII010000001.1"/>
</dbReference>
<proteinExistence type="predicted"/>
<dbReference type="EMBL" id="JACJII010000001">
    <property type="protein sequence ID" value="MBA9001430.1"/>
    <property type="molecule type" value="Genomic_DNA"/>
</dbReference>
<evidence type="ECO:0000313" key="1">
    <source>
        <dbReference type="EMBL" id="MBA9001430.1"/>
    </source>
</evidence>
<keyword evidence="2" id="KW-1185">Reference proteome</keyword>
<name>A0A7W3MT47_9ACTN</name>
<evidence type="ECO:0000313" key="2">
    <source>
        <dbReference type="Proteomes" id="UP000539313"/>
    </source>
</evidence>
<sequence length="52" mass="5750">MITCILPGSRAEICIAALTYRFVEIMGRAGASQQVLDRAARQIRAYAPARLR</sequence>
<reference evidence="1 2" key="1">
    <citation type="submission" date="2020-08" db="EMBL/GenBank/DDBJ databases">
        <title>Sequencing the genomes of 1000 actinobacteria strains.</title>
        <authorList>
            <person name="Klenk H.-P."/>
        </authorList>
    </citation>
    <scope>NUCLEOTIDE SEQUENCE [LARGE SCALE GENOMIC DNA]</scope>
    <source>
        <strain evidence="1 2">DSM 45823</strain>
    </source>
</reference>
<accession>A0A7W3MT47</accession>
<gene>
    <name evidence="1" type="ORF">HNR21_000312</name>
</gene>
<dbReference type="AlphaFoldDB" id="A0A7W3MT47"/>
<dbReference type="Proteomes" id="UP000539313">
    <property type="component" value="Unassembled WGS sequence"/>
</dbReference>
<comment type="caution">
    <text evidence="1">The sequence shown here is derived from an EMBL/GenBank/DDBJ whole genome shotgun (WGS) entry which is preliminary data.</text>
</comment>
<organism evidence="1 2">
    <name type="scientific">Thermomonospora cellulosilytica</name>
    <dbReference type="NCBI Taxonomy" id="1411118"/>
    <lineage>
        <taxon>Bacteria</taxon>
        <taxon>Bacillati</taxon>
        <taxon>Actinomycetota</taxon>
        <taxon>Actinomycetes</taxon>
        <taxon>Streptosporangiales</taxon>
        <taxon>Thermomonosporaceae</taxon>
        <taxon>Thermomonospora</taxon>
    </lineage>
</organism>
<protein>
    <submittedName>
        <fullName evidence="1">Uncharacterized protein</fullName>
    </submittedName>
</protein>